<comment type="similarity">
    <text evidence="1 4">Belongs to the iron/ascorbate-dependent oxidoreductase family.</text>
</comment>
<accession>A0AAN7R035</accession>
<sequence length="304" mass="34317">MTAYVPVVDLSDDQDEIVNDIRNACTNYGYFKVINHGIRSDVREGALSAGEDFFDLSEDEKMEYLSNDVERPVRYGTGGGNLDGDVRSCREFIKLYANPIEDYIEMWPDEPEGFRRRMRKYAKHVRRLAMTLAEAFTESLDLGSSHLTSQMEDDGMHVITVNGYPANDEPVLSLSAHSDYSIFTILLMNNPGLEVLDRDDDEWMSISECDGLLVLVGDHLEVLSNGRYRGVVHRAFYGGDESRISIASFHSLPLYTKMKPAPALVAEDNKKKYRSSSVQDFLEFLASANNISGGDTYIESLRKY</sequence>
<keyword evidence="2 4" id="KW-0479">Metal-binding</keyword>
<keyword evidence="3 4" id="KW-0408">Iron</keyword>
<dbReference type="PROSITE" id="PS51471">
    <property type="entry name" value="FE2OG_OXY"/>
    <property type="match status" value="1"/>
</dbReference>
<dbReference type="Pfam" id="PF14226">
    <property type="entry name" value="DIOX_N"/>
    <property type="match status" value="1"/>
</dbReference>
<dbReference type="AlphaFoldDB" id="A0AAN7R035"/>
<dbReference type="InterPro" id="IPR027443">
    <property type="entry name" value="IPNS-like_sf"/>
</dbReference>
<keyword evidence="4" id="KW-0560">Oxidoreductase</keyword>
<dbReference type="GO" id="GO:0046872">
    <property type="term" value="F:metal ion binding"/>
    <property type="evidence" value="ECO:0007669"/>
    <property type="project" value="UniProtKB-KW"/>
</dbReference>
<dbReference type="Gene3D" id="2.60.120.330">
    <property type="entry name" value="B-lactam Antibiotic, Isopenicillin N Synthase, Chain"/>
    <property type="match status" value="1"/>
</dbReference>
<dbReference type="InterPro" id="IPR005123">
    <property type="entry name" value="Oxoglu/Fe-dep_dioxygenase_dom"/>
</dbReference>
<evidence type="ECO:0000256" key="2">
    <source>
        <dbReference type="ARBA" id="ARBA00022723"/>
    </source>
</evidence>
<keyword evidence="7" id="KW-1185">Reference proteome</keyword>
<reference evidence="6 7" key="1">
    <citation type="journal article" date="2023" name="Hortic Res">
        <title>Pangenome of water caltrop reveals structural variations and asymmetric subgenome divergence after allopolyploidization.</title>
        <authorList>
            <person name="Zhang X."/>
            <person name="Chen Y."/>
            <person name="Wang L."/>
            <person name="Yuan Y."/>
            <person name="Fang M."/>
            <person name="Shi L."/>
            <person name="Lu R."/>
            <person name="Comes H.P."/>
            <person name="Ma Y."/>
            <person name="Chen Y."/>
            <person name="Huang G."/>
            <person name="Zhou Y."/>
            <person name="Zheng Z."/>
            <person name="Qiu Y."/>
        </authorList>
    </citation>
    <scope>NUCLEOTIDE SEQUENCE [LARGE SCALE GENOMIC DNA]</scope>
    <source>
        <strain evidence="6">F231</strain>
    </source>
</reference>
<gene>
    <name evidence="6" type="ORF">SAY86_015455</name>
</gene>
<dbReference type="InterPro" id="IPR026992">
    <property type="entry name" value="DIOX_N"/>
</dbReference>
<evidence type="ECO:0000313" key="7">
    <source>
        <dbReference type="Proteomes" id="UP001346149"/>
    </source>
</evidence>
<evidence type="ECO:0000313" key="6">
    <source>
        <dbReference type="EMBL" id="KAK4781353.1"/>
    </source>
</evidence>
<name>A0AAN7R035_TRANT</name>
<dbReference type="InterPro" id="IPR044861">
    <property type="entry name" value="IPNS-like_FE2OG_OXY"/>
</dbReference>
<protein>
    <recommendedName>
        <fullName evidence="5">Fe2OG dioxygenase domain-containing protein</fullName>
    </recommendedName>
</protein>
<evidence type="ECO:0000256" key="3">
    <source>
        <dbReference type="ARBA" id="ARBA00023004"/>
    </source>
</evidence>
<dbReference type="GO" id="GO:0016491">
    <property type="term" value="F:oxidoreductase activity"/>
    <property type="evidence" value="ECO:0007669"/>
    <property type="project" value="UniProtKB-KW"/>
</dbReference>
<dbReference type="Pfam" id="PF03171">
    <property type="entry name" value="2OG-FeII_Oxy"/>
    <property type="match status" value="1"/>
</dbReference>
<feature type="domain" description="Fe2OG dioxygenase" evidence="5">
    <location>
        <begin position="154"/>
        <end position="252"/>
    </location>
</feature>
<proteinExistence type="inferred from homology"/>
<dbReference type="Proteomes" id="UP001346149">
    <property type="component" value="Unassembled WGS sequence"/>
</dbReference>
<dbReference type="InterPro" id="IPR050295">
    <property type="entry name" value="Plant_2OG-oxidoreductases"/>
</dbReference>
<organism evidence="6 7">
    <name type="scientific">Trapa natans</name>
    <name type="common">Water chestnut</name>
    <dbReference type="NCBI Taxonomy" id="22666"/>
    <lineage>
        <taxon>Eukaryota</taxon>
        <taxon>Viridiplantae</taxon>
        <taxon>Streptophyta</taxon>
        <taxon>Embryophyta</taxon>
        <taxon>Tracheophyta</taxon>
        <taxon>Spermatophyta</taxon>
        <taxon>Magnoliopsida</taxon>
        <taxon>eudicotyledons</taxon>
        <taxon>Gunneridae</taxon>
        <taxon>Pentapetalae</taxon>
        <taxon>rosids</taxon>
        <taxon>malvids</taxon>
        <taxon>Myrtales</taxon>
        <taxon>Lythraceae</taxon>
        <taxon>Trapa</taxon>
    </lineage>
</organism>
<evidence type="ECO:0000256" key="4">
    <source>
        <dbReference type="RuleBase" id="RU003682"/>
    </source>
</evidence>
<evidence type="ECO:0000256" key="1">
    <source>
        <dbReference type="ARBA" id="ARBA00008056"/>
    </source>
</evidence>
<evidence type="ECO:0000259" key="5">
    <source>
        <dbReference type="PROSITE" id="PS51471"/>
    </source>
</evidence>
<dbReference type="PANTHER" id="PTHR47991">
    <property type="entry name" value="OXOGLUTARATE/IRON-DEPENDENT DIOXYGENASE"/>
    <property type="match status" value="1"/>
</dbReference>
<dbReference type="EMBL" id="JAXQNO010000016">
    <property type="protein sequence ID" value="KAK4781353.1"/>
    <property type="molecule type" value="Genomic_DNA"/>
</dbReference>
<dbReference type="SUPFAM" id="SSF51197">
    <property type="entry name" value="Clavaminate synthase-like"/>
    <property type="match status" value="1"/>
</dbReference>
<comment type="caution">
    <text evidence="6">The sequence shown here is derived from an EMBL/GenBank/DDBJ whole genome shotgun (WGS) entry which is preliminary data.</text>
</comment>